<name>A0A8H7J298_9PLEO</name>
<dbReference type="Pfam" id="PF06722">
    <property type="entry name" value="EryCIII-like_C"/>
    <property type="match status" value="1"/>
</dbReference>
<dbReference type="OrthoDB" id="5835829at2759"/>
<dbReference type="SUPFAM" id="SSF53756">
    <property type="entry name" value="UDP-Glycosyltransferase/glycogen phosphorylase"/>
    <property type="match status" value="1"/>
</dbReference>
<dbReference type="GO" id="GO:0016757">
    <property type="term" value="F:glycosyltransferase activity"/>
    <property type="evidence" value="ECO:0007669"/>
    <property type="project" value="UniProtKB-ARBA"/>
</dbReference>
<reference evidence="2" key="1">
    <citation type="submission" date="2018-12" db="EMBL/GenBank/DDBJ databases">
        <authorList>
            <person name="Syme R.A."/>
            <person name="Farfan-Caceres L."/>
            <person name="Lichtenzveig J."/>
        </authorList>
    </citation>
    <scope>NUCLEOTIDE SEQUENCE</scope>
    <source>
        <strain evidence="2">Al4</strain>
    </source>
</reference>
<protein>
    <recommendedName>
        <fullName evidence="1">Erythromycin biosynthesis protein CIII-like C-terminal domain-containing protein</fullName>
    </recommendedName>
</protein>
<dbReference type="AlphaFoldDB" id="A0A8H7J298"/>
<dbReference type="Proteomes" id="UP000651452">
    <property type="component" value="Unassembled WGS sequence"/>
</dbReference>
<reference evidence="2" key="2">
    <citation type="submission" date="2020-09" db="EMBL/GenBank/DDBJ databases">
        <title>Reference genome assembly for Australian Ascochyta lentis isolate Al4.</title>
        <authorList>
            <person name="Lee R.C."/>
            <person name="Farfan-Caceres L.M."/>
            <person name="Debler J.W."/>
            <person name="Williams A.H."/>
            <person name="Henares B.M."/>
        </authorList>
    </citation>
    <scope>NUCLEOTIDE SEQUENCE</scope>
    <source>
        <strain evidence="2">Al4</strain>
    </source>
</reference>
<organism evidence="2 3">
    <name type="scientific">Ascochyta lentis</name>
    <dbReference type="NCBI Taxonomy" id="205686"/>
    <lineage>
        <taxon>Eukaryota</taxon>
        <taxon>Fungi</taxon>
        <taxon>Dikarya</taxon>
        <taxon>Ascomycota</taxon>
        <taxon>Pezizomycotina</taxon>
        <taxon>Dothideomycetes</taxon>
        <taxon>Pleosporomycetidae</taxon>
        <taxon>Pleosporales</taxon>
        <taxon>Pleosporineae</taxon>
        <taxon>Didymellaceae</taxon>
        <taxon>Ascochyta</taxon>
    </lineage>
</organism>
<sequence>MSAIPIPRSKTPIVMASTPAFSHLEKITTIAEGLIQLGYPVSFLTGPEFKDYIESIGATYVPIEGKGPGLMDEDKMATFLSLQGDELEIFAFKAIFIDEIPAQHRTLQRTFNQIREEYGQEQPLIYIADCAFGGLAPVMLGAPGVRPDTAISIGIAPYPAASNDTFPFRSGRHPDTSADSKRIHFEAQQAQYTKYPDSEWNEHTRKVLGKLGATELYPSMFDMFVSASDVYLQYGVPEFEYSRSDLRPNLKFVGAPVTVGIAERALPEWWDDVLEAKKAGKHIVAVTSSTVVFDNNVLIIPTLKALKDRDDVLVIATLVNSDVEQLDFKIPDNARVTKFIPLDLALPEVSVLITNGGYGTIQQALRVGVPMIVSGVGQDKSHTGALINYIGNGIYNAVHQTDPNMLSVAFEEMLKNESYRAKSEAIAREYRKYNAIEIADAEIQQAMKGRLPSKPWFAAWS</sequence>
<comment type="caution">
    <text evidence="2">The sequence shown here is derived from an EMBL/GenBank/DDBJ whole genome shotgun (WGS) entry which is preliminary data.</text>
</comment>
<dbReference type="EMBL" id="RZGK01000011">
    <property type="protein sequence ID" value="KAF9695519.1"/>
    <property type="molecule type" value="Genomic_DNA"/>
</dbReference>
<dbReference type="PANTHER" id="PTHR48050">
    <property type="entry name" value="STEROL 3-BETA-GLUCOSYLTRANSFERASE"/>
    <property type="match status" value="1"/>
</dbReference>
<keyword evidence="3" id="KW-1185">Reference proteome</keyword>
<feature type="domain" description="Erythromycin biosynthesis protein CIII-like C-terminal" evidence="1">
    <location>
        <begin position="311"/>
        <end position="430"/>
    </location>
</feature>
<evidence type="ECO:0000313" key="3">
    <source>
        <dbReference type="Proteomes" id="UP000651452"/>
    </source>
</evidence>
<gene>
    <name evidence="2" type="ORF">EKO04_006589</name>
</gene>
<dbReference type="InterPro" id="IPR010610">
    <property type="entry name" value="EryCIII-like_C"/>
</dbReference>
<dbReference type="InterPro" id="IPR050426">
    <property type="entry name" value="Glycosyltransferase_28"/>
</dbReference>
<dbReference type="PANTHER" id="PTHR48050:SF13">
    <property type="entry name" value="STEROL 3-BETA-GLUCOSYLTRANSFERASE UGT80A2"/>
    <property type="match status" value="1"/>
</dbReference>
<accession>A0A8H7J298</accession>
<evidence type="ECO:0000313" key="2">
    <source>
        <dbReference type="EMBL" id="KAF9695519.1"/>
    </source>
</evidence>
<dbReference type="Gene3D" id="3.40.50.2000">
    <property type="entry name" value="Glycogen Phosphorylase B"/>
    <property type="match status" value="2"/>
</dbReference>
<evidence type="ECO:0000259" key="1">
    <source>
        <dbReference type="Pfam" id="PF06722"/>
    </source>
</evidence>
<proteinExistence type="predicted"/>